<organism evidence="3 4">
    <name type="scientific">Enterovirga rhinocerotis</name>
    <dbReference type="NCBI Taxonomy" id="1339210"/>
    <lineage>
        <taxon>Bacteria</taxon>
        <taxon>Pseudomonadati</taxon>
        <taxon>Pseudomonadota</taxon>
        <taxon>Alphaproteobacteria</taxon>
        <taxon>Hyphomicrobiales</taxon>
        <taxon>Methylobacteriaceae</taxon>
        <taxon>Enterovirga</taxon>
    </lineage>
</organism>
<dbReference type="AlphaFoldDB" id="A0A4R7BGV6"/>
<dbReference type="Pfam" id="PF03401">
    <property type="entry name" value="TctC"/>
    <property type="match status" value="1"/>
</dbReference>
<dbReference type="Gene3D" id="3.40.190.150">
    <property type="entry name" value="Bordetella uptake gene, domain 1"/>
    <property type="match status" value="1"/>
</dbReference>
<comment type="similarity">
    <text evidence="1">Belongs to the UPF0065 (bug) family.</text>
</comment>
<feature type="chain" id="PRO_5020432317" evidence="2">
    <location>
        <begin position="32"/>
        <end position="329"/>
    </location>
</feature>
<dbReference type="EMBL" id="SNZR01000020">
    <property type="protein sequence ID" value="TDR84504.1"/>
    <property type="molecule type" value="Genomic_DNA"/>
</dbReference>
<dbReference type="PANTHER" id="PTHR42928">
    <property type="entry name" value="TRICARBOXYLATE-BINDING PROTEIN"/>
    <property type="match status" value="1"/>
</dbReference>
<dbReference type="Proteomes" id="UP000295122">
    <property type="component" value="Unassembled WGS sequence"/>
</dbReference>
<keyword evidence="4" id="KW-1185">Reference proteome</keyword>
<evidence type="ECO:0000313" key="4">
    <source>
        <dbReference type="Proteomes" id="UP000295122"/>
    </source>
</evidence>
<accession>A0A4R7BGV6</accession>
<dbReference type="CDD" id="cd13578">
    <property type="entry name" value="PBP2_Bug27"/>
    <property type="match status" value="1"/>
</dbReference>
<gene>
    <name evidence="3" type="ORF">EV668_4950</name>
</gene>
<feature type="signal peptide" evidence="2">
    <location>
        <begin position="1"/>
        <end position="31"/>
    </location>
</feature>
<dbReference type="PIRSF" id="PIRSF017082">
    <property type="entry name" value="YflP"/>
    <property type="match status" value="1"/>
</dbReference>
<dbReference type="Gene3D" id="3.40.190.10">
    <property type="entry name" value="Periplasmic binding protein-like II"/>
    <property type="match status" value="1"/>
</dbReference>
<name>A0A4R7BGV6_9HYPH</name>
<dbReference type="PANTHER" id="PTHR42928:SF5">
    <property type="entry name" value="BLR1237 PROTEIN"/>
    <property type="match status" value="1"/>
</dbReference>
<protein>
    <submittedName>
        <fullName evidence="3">Tripartite-type tricarboxylate transporter receptor subunit TctC</fullName>
    </submittedName>
</protein>
<evidence type="ECO:0000256" key="1">
    <source>
        <dbReference type="ARBA" id="ARBA00006987"/>
    </source>
</evidence>
<dbReference type="PROSITE" id="PS51318">
    <property type="entry name" value="TAT"/>
    <property type="match status" value="1"/>
</dbReference>
<keyword evidence="3" id="KW-0675">Receptor</keyword>
<comment type="caution">
    <text evidence="3">The sequence shown here is derived from an EMBL/GenBank/DDBJ whole genome shotgun (WGS) entry which is preliminary data.</text>
</comment>
<evidence type="ECO:0000256" key="2">
    <source>
        <dbReference type="SAM" id="SignalP"/>
    </source>
</evidence>
<keyword evidence="2" id="KW-0732">Signal</keyword>
<proteinExistence type="inferred from homology"/>
<dbReference type="InterPro" id="IPR006311">
    <property type="entry name" value="TAT_signal"/>
</dbReference>
<sequence length="329" mass="34388">MAMTFVPHARRGVLAVLAAAAATVVAGPASALDFPRRTVRIVVPYAPGGSAELQARAVGEQLSKIWKQPVIIENRPGAGTTIGAATVASAPADGYTLYLAGTSHTVSPSLYRNLSYDAAKSFAAVSQISTSPFIVLVNPKLGVKTIEDLIALAKRKPGELNYGTSGVGAGPHLSAEILAFDTKINVRHVPFKGSAPAVTALLGQHVDFVLGDVSALPLVEDGSLKALAVTGLHRSARLPDVPTLAESVAPGFEVTNWSSILAPAATPAEIVSFINKSMADALVVPEVRRAYDIQGFEVAPNRPEEMQAKIISEARKYADVIARAGIKND</sequence>
<dbReference type="InterPro" id="IPR005064">
    <property type="entry name" value="BUG"/>
</dbReference>
<dbReference type="OrthoDB" id="7250553at2"/>
<reference evidence="3 4" key="1">
    <citation type="submission" date="2019-03" db="EMBL/GenBank/DDBJ databases">
        <title>Genomic Encyclopedia of Type Strains, Phase IV (KMG-IV): sequencing the most valuable type-strain genomes for metagenomic binning, comparative biology and taxonomic classification.</title>
        <authorList>
            <person name="Goeker M."/>
        </authorList>
    </citation>
    <scope>NUCLEOTIDE SEQUENCE [LARGE SCALE GENOMIC DNA]</scope>
    <source>
        <strain evidence="3 4">DSM 25903</strain>
    </source>
</reference>
<dbReference type="InterPro" id="IPR042100">
    <property type="entry name" value="Bug_dom1"/>
</dbReference>
<dbReference type="SUPFAM" id="SSF53850">
    <property type="entry name" value="Periplasmic binding protein-like II"/>
    <property type="match status" value="1"/>
</dbReference>
<evidence type="ECO:0000313" key="3">
    <source>
        <dbReference type="EMBL" id="TDR84504.1"/>
    </source>
</evidence>